<name>A0A1E3P0E3_WICAA</name>
<keyword evidence="13 16" id="KW-0472">Membrane</keyword>
<evidence type="ECO:0000256" key="5">
    <source>
        <dbReference type="ARBA" id="ARBA00013244"/>
    </source>
</evidence>
<dbReference type="AlphaFoldDB" id="A0A1E3P0E3"/>
<dbReference type="RefSeq" id="XP_019037564.1">
    <property type="nucleotide sequence ID" value="XM_019185889.1"/>
</dbReference>
<evidence type="ECO:0000256" key="15">
    <source>
        <dbReference type="ARBA" id="ARBA00048109"/>
    </source>
</evidence>
<dbReference type="Proteomes" id="UP000094112">
    <property type="component" value="Unassembled WGS sequence"/>
</dbReference>
<evidence type="ECO:0000256" key="10">
    <source>
        <dbReference type="ARBA" id="ARBA00022824"/>
    </source>
</evidence>
<keyword evidence="11 16" id="KW-1133">Transmembrane helix</keyword>
<keyword evidence="14 16" id="KW-0012">Acyltransferase</keyword>
<evidence type="ECO:0000256" key="6">
    <source>
        <dbReference type="ARBA" id="ARBA00022516"/>
    </source>
</evidence>
<dbReference type="GO" id="GO:0032541">
    <property type="term" value="C:cortical endoplasmic reticulum"/>
    <property type="evidence" value="ECO:0007669"/>
    <property type="project" value="EnsemblFungi"/>
</dbReference>
<dbReference type="PANTHER" id="PTHR12317:SF0">
    <property type="entry name" value="ACYLTRANSFERASE"/>
    <property type="match status" value="1"/>
</dbReference>
<comment type="caution">
    <text evidence="16">Lacks conserved residue(s) required for the propagation of feature annotation.</text>
</comment>
<comment type="catalytic activity">
    <reaction evidence="15 16">
        <text>an acyl-CoA + a 1,2-diacyl-sn-glycerol = a triacyl-sn-glycerol + CoA</text>
        <dbReference type="Rhea" id="RHEA:10868"/>
        <dbReference type="ChEBI" id="CHEBI:17815"/>
        <dbReference type="ChEBI" id="CHEBI:57287"/>
        <dbReference type="ChEBI" id="CHEBI:58342"/>
        <dbReference type="ChEBI" id="CHEBI:64615"/>
        <dbReference type="EC" id="2.3.1.20"/>
    </reaction>
</comment>
<dbReference type="PANTHER" id="PTHR12317">
    <property type="entry name" value="DIACYLGLYCEROL O-ACYLTRANSFERASE"/>
    <property type="match status" value="1"/>
</dbReference>
<protein>
    <recommendedName>
        <fullName evidence="5 16">Diacylglycerol O-acyltransferase</fullName>
        <ecNumber evidence="5 16">2.3.1.20</ecNumber>
    </recommendedName>
</protein>
<dbReference type="GeneID" id="30203135"/>
<dbReference type="GO" id="GO:0004144">
    <property type="term" value="F:diacylglycerol O-acyltransferase activity"/>
    <property type="evidence" value="ECO:0007669"/>
    <property type="project" value="UniProtKB-UniRule"/>
</dbReference>
<dbReference type="EC" id="2.3.1.20" evidence="5 16"/>
<comment type="subcellular location">
    <subcellularLocation>
        <location evidence="1 16">Endoplasmic reticulum membrane</location>
        <topology evidence="1 16">Multi-pass membrane protein</topology>
    </subcellularLocation>
</comment>
<evidence type="ECO:0000256" key="14">
    <source>
        <dbReference type="ARBA" id="ARBA00023315"/>
    </source>
</evidence>
<evidence type="ECO:0000256" key="7">
    <source>
        <dbReference type="ARBA" id="ARBA00022679"/>
    </source>
</evidence>
<accession>A0A1E3P0E3</accession>
<keyword evidence="9" id="KW-0319">Glycerol metabolism</keyword>
<evidence type="ECO:0000256" key="3">
    <source>
        <dbReference type="ARBA" id="ARBA00005189"/>
    </source>
</evidence>
<feature type="region of interest" description="Disordered" evidence="17">
    <location>
        <begin position="1"/>
        <end position="32"/>
    </location>
</feature>
<keyword evidence="8 16" id="KW-0812">Transmembrane</keyword>
<keyword evidence="12 16" id="KW-0443">Lipid metabolism</keyword>
<keyword evidence="19" id="KW-1185">Reference proteome</keyword>
<dbReference type="EMBL" id="KV454212">
    <property type="protein sequence ID" value="ODQ58357.1"/>
    <property type="molecule type" value="Genomic_DNA"/>
</dbReference>
<evidence type="ECO:0000256" key="9">
    <source>
        <dbReference type="ARBA" id="ARBA00022798"/>
    </source>
</evidence>
<keyword evidence="10 16" id="KW-0256">Endoplasmic reticulum</keyword>
<dbReference type="Pfam" id="PF03982">
    <property type="entry name" value="DAGAT"/>
    <property type="match status" value="2"/>
</dbReference>
<evidence type="ECO:0000256" key="17">
    <source>
        <dbReference type="SAM" id="MobiDB-lite"/>
    </source>
</evidence>
<evidence type="ECO:0000256" key="4">
    <source>
        <dbReference type="ARBA" id="ARBA00005420"/>
    </source>
</evidence>
<comment type="pathway">
    <text evidence="2 16">Glycerolipid metabolism; triacylglycerol biosynthesis.</text>
</comment>
<evidence type="ECO:0000256" key="12">
    <source>
        <dbReference type="ARBA" id="ARBA00023098"/>
    </source>
</evidence>
<comment type="function">
    <text evidence="16">Catalyzes the terminal and only committed step in triacylglycerol synthesis by using diacylglycerol and fatty acyl CoA as substrates.</text>
</comment>
<dbReference type="GO" id="GO:0006071">
    <property type="term" value="P:glycerol metabolic process"/>
    <property type="evidence" value="ECO:0007669"/>
    <property type="project" value="UniProtKB-UniRule"/>
</dbReference>
<evidence type="ECO:0000256" key="2">
    <source>
        <dbReference type="ARBA" id="ARBA00004771"/>
    </source>
</evidence>
<sequence length="407" mass="46715">MPAKDLLESNELSQISDEDEFPSKNPDNDASSLEKNIVVPNDVAPLSTPLPRRLQTAAVLWHTISIPVFITIFFISLAIPIFWLIAVPYLFYLFTDRTPSNGQVTKRYSERFRKLSVWKYFCNYYPVKLFKTHNLEPTFTEVEIKDDYYRLPPPLSYLFKINKKPYKKLQKTGPKYIFGLHPHGVVSLSGFGGIGTDGANWSKLFPGIPVCLLTLLNQFYIPLYRDYLLALGITSAGRNNALKILKQGFSLAIVVGGAQESLLARPESTEIVLQKRKGFIKLALETGNVSLVPCYCFGENELYNILEPDEDSYWRKLQLWLKKSFGFTIPFFHARGVFNYDFGLLPFRKEVTLVTGKPIPVPFLPSPKKTEVDYYHELYVNELQRIFDEYKTKFQEDGQNSTLKIVE</sequence>
<evidence type="ECO:0000313" key="19">
    <source>
        <dbReference type="Proteomes" id="UP000094112"/>
    </source>
</evidence>
<dbReference type="GO" id="GO:0019432">
    <property type="term" value="P:triglyceride biosynthetic process"/>
    <property type="evidence" value="ECO:0007669"/>
    <property type="project" value="UniProtKB-UniRule"/>
</dbReference>
<dbReference type="GO" id="GO:0035356">
    <property type="term" value="P:intracellular triglyceride homeostasis"/>
    <property type="evidence" value="ECO:0007669"/>
    <property type="project" value="EnsemblFungi"/>
</dbReference>
<evidence type="ECO:0000256" key="11">
    <source>
        <dbReference type="ARBA" id="ARBA00022989"/>
    </source>
</evidence>
<dbReference type="InterPro" id="IPR007130">
    <property type="entry name" value="DAGAT"/>
</dbReference>
<evidence type="ECO:0000256" key="8">
    <source>
        <dbReference type="ARBA" id="ARBA00022692"/>
    </source>
</evidence>
<reference evidence="18 19" key="1">
    <citation type="journal article" date="2016" name="Proc. Natl. Acad. Sci. U.S.A.">
        <title>Comparative genomics of biotechnologically important yeasts.</title>
        <authorList>
            <person name="Riley R."/>
            <person name="Haridas S."/>
            <person name="Wolfe K.H."/>
            <person name="Lopes M.R."/>
            <person name="Hittinger C.T."/>
            <person name="Goeker M."/>
            <person name="Salamov A.A."/>
            <person name="Wisecaver J.H."/>
            <person name="Long T.M."/>
            <person name="Calvey C.H."/>
            <person name="Aerts A.L."/>
            <person name="Barry K.W."/>
            <person name="Choi C."/>
            <person name="Clum A."/>
            <person name="Coughlan A.Y."/>
            <person name="Deshpande S."/>
            <person name="Douglass A.P."/>
            <person name="Hanson S.J."/>
            <person name="Klenk H.-P."/>
            <person name="LaButti K.M."/>
            <person name="Lapidus A."/>
            <person name="Lindquist E.A."/>
            <person name="Lipzen A.M."/>
            <person name="Meier-Kolthoff J.P."/>
            <person name="Ohm R.A."/>
            <person name="Otillar R.P."/>
            <person name="Pangilinan J.L."/>
            <person name="Peng Y."/>
            <person name="Rokas A."/>
            <person name="Rosa C.A."/>
            <person name="Scheuner C."/>
            <person name="Sibirny A.A."/>
            <person name="Slot J.C."/>
            <person name="Stielow J.B."/>
            <person name="Sun H."/>
            <person name="Kurtzman C.P."/>
            <person name="Blackwell M."/>
            <person name="Grigoriev I.V."/>
            <person name="Jeffries T.W."/>
        </authorList>
    </citation>
    <scope>NUCLEOTIDE SEQUENCE [LARGE SCALE GENOMIC DNA]</scope>
    <source>
        <strain evidence="19">ATCC 58044 / CBS 1984 / NCYC 433 / NRRL Y-366-8</strain>
    </source>
</reference>
<organism evidence="18 19">
    <name type="scientific">Wickerhamomyces anomalus (strain ATCC 58044 / CBS 1984 / NCYC 433 / NRRL Y-366-8)</name>
    <name type="common">Yeast</name>
    <name type="synonym">Hansenula anomala</name>
    <dbReference type="NCBI Taxonomy" id="683960"/>
    <lineage>
        <taxon>Eukaryota</taxon>
        <taxon>Fungi</taxon>
        <taxon>Dikarya</taxon>
        <taxon>Ascomycota</taxon>
        <taxon>Saccharomycotina</taxon>
        <taxon>Saccharomycetes</taxon>
        <taxon>Phaffomycetales</taxon>
        <taxon>Wickerhamomycetaceae</taxon>
        <taxon>Wickerhamomyces</taxon>
    </lineage>
</organism>
<dbReference type="UniPathway" id="UPA00282"/>
<dbReference type="GO" id="GO:0097038">
    <property type="term" value="C:perinuclear endoplasmic reticulum"/>
    <property type="evidence" value="ECO:0007669"/>
    <property type="project" value="EnsemblFungi"/>
</dbReference>
<dbReference type="GO" id="GO:0005811">
    <property type="term" value="C:lipid droplet"/>
    <property type="evidence" value="ECO:0007669"/>
    <property type="project" value="EnsemblFungi"/>
</dbReference>
<dbReference type="STRING" id="683960.A0A1E3P0E3"/>
<keyword evidence="7" id="KW-0808">Transferase</keyword>
<dbReference type="GO" id="GO:0006672">
    <property type="term" value="P:ceramide metabolic process"/>
    <property type="evidence" value="ECO:0007669"/>
    <property type="project" value="EnsemblFungi"/>
</dbReference>
<proteinExistence type="inferred from homology"/>
<comment type="pathway">
    <text evidence="3">Lipid metabolism.</text>
</comment>
<evidence type="ECO:0000256" key="13">
    <source>
        <dbReference type="ARBA" id="ARBA00023136"/>
    </source>
</evidence>
<evidence type="ECO:0000256" key="1">
    <source>
        <dbReference type="ARBA" id="ARBA00004477"/>
    </source>
</evidence>
<dbReference type="OrthoDB" id="264532at2759"/>
<dbReference type="GO" id="GO:0140042">
    <property type="term" value="P:lipid droplet formation"/>
    <property type="evidence" value="ECO:0007669"/>
    <property type="project" value="EnsemblFungi"/>
</dbReference>
<dbReference type="CDD" id="cd07987">
    <property type="entry name" value="LPLAT_MGAT-like"/>
    <property type="match status" value="1"/>
</dbReference>
<feature type="transmembrane region" description="Helical" evidence="16">
    <location>
        <begin position="59"/>
        <end position="92"/>
    </location>
</feature>
<evidence type="ECO:0000313" key="18">
    <source>
        <dbReference type="EMBL" id="ODQ58357.1"/>
    </source>
</evidence>
<dbReference type="GO" id="GO:0005789">
    <property type="term" value="C:endoplasmic reticulum membrane"/>
    <property type="evidence" value="ECO:0007669"/>
    <property type="project" value="UniProtKB-SubCell"/>
</dbReference>
<evidence type="ECO:0000256" key="16">
    <source>
        <dbReference type="RuleBase" id="RU367023"/>
    </source>
</evidence>
<comment type="similarity">
    <text evidence="4 16">Belongs to the diacylglycerol acyltransferase family.</text>
</comment>
<gene>
    <name evidence="18" type="ORF">WICANDRAFT_85414</name>
</gene>
<keyword evidence="6 16" id="KW-0444">Lipid biosynthesis</keyword>